<proteinExistence type="predicted"/>
<dbReference type="EMBL" id="CP011371">
    <property type="protein sequence ID" value="AKJ26917.1"/>
    <property type="molecule type" value="Genomic_DNA"/>
</dbReference>
<reference evidence="2 3" key="1">
    <citation type="submission" date="2015-05" db="EMBL/GenBank/DDBJ databases">
        <authorList>
            <person name="Tang B."/>
            <person name="Yu Y."/>
        </authorList>
    </citation>
    <scope>NUCLEOTIDE SEQUENCE [LARGE SCALE GENOMIC DNA]</scope>
    <source>
        <strain evidence="2 3">DSM 7029</strain>
    </source>
</reference>
<dbReference type="STRING" id="413882.AAW51_0226"/>
<dbReference type="KEGG" id="pbh:AAW51_0226"/>
<evidence type="ECO:0000313" key="2">
    <source>
        <dbReference type="EMBL" id="AKJ26917.1"/>
    </source>
</evidence>
<dbReference type="SUPFAM" id="SSF47598">
    <property type="entry name" value="Ribbon-helix-helix"/>
    <property type="match status" value="1"/>
</dbReference>
<dbReference type="AlphaFoldDB" id="A0A0G3BC78"/>
<dbReference type="InterPro" id="IPR002145">
    <property type="entry name" value="CopG"/>
</dbReference>
<feature type="domain" description="Ribbon-helix-helix protein CopG" evidence="1">
    <location>
        <begin position="9"/>
        <end position="47"/>
    </location>
</feature>
<evidence type="ECO:0000259" key="1">
    <source>
        <dbReference type="Pfam" id="PF01402"/>
    </source>
</evidence>
<evidence type="ECO:0000313" key="3">
    <source>
        <dbReference type="Proteomes" id="UP000035352"/>
    </source>
</evidence>
<gene>
    <name evidence="2" type="ORF">AAW51_0226</name>
</gene>
<organism evidence="2 3">
    <name type="scientific">Caldimonas brevitalea</name>
    <dbReference type="NCBI Taxonomy" id="413882"/>
    <lineage>
        <taxon>Bacteria</taxon>
        <taxon>Pseudomonadati</taxon>
        <taxon>Pseudomonadota</taxon>
        <taxon>Betaproteobacteria</taxon>
        <taxon>Burkholderiales</taxon>
        <taxon>Sphaerotilaceae</taxon>
        <taxon>Caldimonas</taxon>
    </lineage>
</organism>
<keyword evidence="3" id="KW-1185">Reference proteome</keyword>
<dbReference type="RefSeq" id="WP_047193153.1">
    <property type="nucleotide sequence ID" value="NZ_CP011371.1"/>
</dbReference>
<dbReference type="Pfam" id="PF01402">
    <property type="entry name" value="RHH_1"/>
    <property type="match status" value="1"/>
</dbReference>
<dbReference type="Proteomes" id="UP000035352">
    <property type="component" value="Chromosome"/>
</dbReference>
<dbReference type="InterPro" id="IPR010985">
    <property type="entry name" value="Ribbon_hlx_hlx"/>
</dbReference>
<dbReference type="GO" id="GO:0006355">
    <property type="term" value="P:regulation of DNA-templated transcription"/>
    <property type="evidence" value="ECO:0007669"/>
    <property type="project" value="InterPro"/>
</dbReference>
<protein>
    <submittedName>
        <fullName evidence="2">CopG family transcriptional regulator</fullName>
    </submittedName>
</protein>
<dbReference type="Gene3D" id="1.10.1220.10">
    <property type="entry name" value="Met repressor-like"/>
    <property type="match status" value="1"/>
</dbReference>
<dbReference type="InterPro" id="IPR013321">
    <property type="entry name" value="Arc_rbn_hlx_hlx"/>
</dbReference>
<dbReference type="CDD" id="cd22233">
    <property type="entry name" value="RHH_CopAso-like"/>
    <property type="match status" value="1"/>
</dbReference>
<accession>A0A0G3BC78</accession>
<name>A0A0G3BC78_9BURK</name>
<sequence>MTTAGVRPVAVKIDDDLKERIQRLAQARARTPHWIMKEAISQYVEREEKHEAFRQAGLKAWEEYRATGQYARPEEVEAWLESWGTEDEQPAPECRK</sequence>
<dbReference type="OrthoDB" id="5298181at2"/>